<sequence length="598" mass="65028">MWCFVTGRCAPLWGVNTNSTSVTARSRWRTAVCGGQQQRCTRRTKLASRRPCRASASDPNFWRDVARSVSEQGELATSRAPVRRERPPPQWVAPPPGFELDTSGESSSTWASWRAAAEAAQAEQEAVQERLERGEPVRDMTAERNFWRSAAAELGAPLDPGRTAAELRTAAGGLAERPSEHNRSEEIGSIDSNIPESDEEWDPDTSWMQMYASDAVEFVSGTESADDNLQGTLWGAALGSEQAARERSSTSLQSLSAEWDTKERIPDSGAEAADEEETLEPRDPKKETAFWRGAAQELLGASTGATSDAFATRSTTSHSADGSATQDSEEETWEPRDPKKETAFWRGAAQELLGASTGATSDAFATRSTTSHSADGSATQDSEEETWEPRDPKKETAFWRGAAQELLGASTGATSDAFATRSTTSHSADGSATQDSEEETWEPRDPKKETAFWRGAAQDIIESLPTQIELGVDAQSSASTPAVPDAHAGTGDPDVTAEEPVGPAEAWAAWRAARASSKNVSALPAPVAETHPEPLSETEIWIQWREQQRKTWAGALNDLNRNRPREQQVARPEKSTVDRWRHVAAELSQDSPQSEENS</sequence>
<dbReference type="Gramene" id="CMP343CT">
    <property type="protein sequence ID" value="CMP343CT"/>
    <property type="gene ID" value="CMP343C"/>
</dbReference>
<dbReference type="Proteomes" id="UP000007014">
    <property type="component" value="Chromosome 16"/>
</dbReference>
<evidence type="ECO:0000256" key="1">
    <source>
        <dbReference type="SAM" id="MobiDB-lite"/>
    </source>
</evidence>
<dbReference type="GeneID" id="16995919"/>
<feature type="compositionally biased region" description="Basic and acidic residues" evidence="1">
    <location>
        <begin position="177"/>
        <end position="186"/>
    </location>
</feature>
<feature type="compositionally biased region" description="Basic and acidic residues" evidence="1">
    <location>
        <begin position="441"/>
        <end position="451"/>
    </location>
</feature>
<feature type="compositionally biased region" description="Basic and acidic residues" evidence="1">
    <location>
        <begin position="333"/>
        <end position="343"/>
    </location>
</feature>
<feature type="compositionally biased region" description="Basic and acidic residues" evidence="1">
    <location>
        <begin position="560"/>
        <end position="579"/>
    </location>
</feature>
<reference evidence="2 3" key="1">
    <citation type="journal article" date="2004" name="Nature">
        <title>Genome sequence of the ultrasmall unicellular red alga Cyanidioschyzon merolae 10D.</title>
        <authorList>
            <person name="Matsuzaki M."/>
            <person name="Misumi O."/>
            <person name="Shin-i T."/>
            <person name="Maruyama S."/>
            <person name="Takahara M."/>
            <person name="Miyagishima S."/>
            <person name="Mori T."/>
            <person name="Nishida K."/>
            <person name="Yagisawa F."/>
            <person name="Nishida K."/>
            <person name="Yoshida Y."/>
            <person name="Nishimura Y."/>
            <person name="Nakao S."/>
            <person name="Kobayashi T."/>
            <person name="Momoyama Y."/>
            <person name="Higashiyama T."/>
            <person name="Minoda A."/>
            <person name="Sano M."/>
            <person name="Nomoto H."/>
            <person name="Oishi K."/>
            <person name="Hayashi H."/>
            <person name="Ohta F."/>
            <person name="Nishizaka S."/>
            <person name="Haga S."/>
            <person name="Miura S."/>
            <person name="Morishita T."/>
            <person name="Kabeya Y."/>
            <person name="Terasawa K."/>
            <person name="Suzuki Y."/>
            <person name="Ishii Y."/>
            <person name="Asakawa S."/>
            <person name="Takano H."/>
            <person name="Ohta N."/>
            <person name="Kuroiwa H."/>
            <person name="Tanaka K."/>
            <person name="Shimizu N."/>
            <person name="Sugano S."/>
            <person name="Sato N."/>
            <person name="Nozaki H."/>
            <person name="Ogasawara N."/>
            <person name="Kohara Y."/>
            <person name="Kuroiwa T."/>
        </authorList>
    </citation>
    <scope>NUCLEOTIDE SEQUENCE [LARGE SCALE GENOMIC DNA]</scope>
    <source>
        <strain evidence="2 3">10D</strain>
    </source>
</reference>
<organism evidence="2 3">
    <name type="scientific">Cyanidioschyzon merolae (strain NIES-3377 / 10D)</name>
    <name type="common">Unicellular red alga</name>
    <dbReference type="NCBI Taxonomy" id="280699"/>
    <lineage>
        <taxon>Eukaryota</taxon>
        <taxon>Rhodophyta</taxon>
        <taxon>Bangiophyceae</taxon>
        <taxon>Cyanidiales</taxon>
        <taxon>Cyanidiaceae</taxon>
        <taxon>Cyanidioschyzon</taxon>
    </lineage>
</organism>
<feature type="region of interest" description="Disordered" evidence="1">
    <location>
        <begin position="556"/>
        <end position="579"/>
    </location>
</feature>
<feature type="region of interest" description="Disordered" evidence="1">
    <location>
        <begin position="471"/>
        <end position="504"/>
    </location>
</feature>
<accession>M1VFX3</accession>
<feature type="compositionally biased region" description="Basic and acidic residues" evidence="1">
    <location>
        <begin position="127"/>
        <end position="138"/>
    </location>
</feature>
<dbReference type="EMBL" id="AP006498">
    <property type="protein sequence ID" value="BAM81927.1"/>
    <property type="molecule type" value="Genomic_DNA"/>
</dbReference>
<keyword evidence="3" id="KW-1185">Reference proteome</keyword>
<proteinExistence type="predicted"/>
<feature type="region of interest" description="Disordered" evidence="1">
    <location>
        <begin position="239"/>
        <end position="454"/>
    </location>
</feature>
<feature type="compositionally biased region" description="Polar residues" evidence="1">
    <location>
        <begin position="366"/>
        <end position="380"/>
    </location>
</feature>
<feature type="compositionally biased region" description="Basic and acidic residues" evidence="1">
    <location>
        <begin position="279"/>
        <end position="289"/>
    </location>
</feature>
<evidence type="ECO:0000313" key="3">
    <source>
        <dbReference type="Proteomes" id="UP000007014"/>
    </source>
</evidence>
<dbReference type="OrthoDB" id="10589689at2759"/>
<feature type="region of interest" description="Disordered" evidence="1">
    <location>
        <begin position="172"/>
        <end position="202"/>
    </location>
</feature>
<feature type="compositionally biased region" description="Low complexity" evidence="1">
    <location>
        <begin position="115"/>
        <end position="125"/>
    </location>
</feature>
<reference evidence="2 3" key="2">
    <citation type="journal article" date="2007" name="BMC Biol.">
        <title>A 100%-complete sequence reveals unusually simple genomic features in the hot-spring red alga Cyanidioschyzon merolae.</title>
        <authorList>
            <person name="Nozaki H."/>
            <person name="Takano H."/>
            <person name="Misumi O."/>
            <person name="Terasawa K."/>
            <person name="Matsuzaki M."/>
            <person name="Maruyama S."/>
            <person name="Nishida K."/>
            <person name="Yagisawa F."/>
            <person name="Yoshida Y."/>
            <person name="Fujiwara T."/>
            <person name="Takio S."/>
            <person name="Tamura K."/>
            <person name="Chung S.J."/>
            <person name="Nakamura S."/>
            <person name="Kuroiwa H."/>
            <person name="Tanaka K."/>
            <person name="Sato N."/>
            <person name="Kuroiwa T."/>
        </authorList>
    </citation>
    <scope>NUCLEOTIDE SEQUENCE [LARGE SCALE GENOMIC DNA]</scope>
    <source>
        <strain evidence="2 3">10D</strain>
    </source>
</reference>
<feature type="compositionally biased region" description="Pro residues" evidence="1">
    <location>
        <begin position="88"/>
        <end position="97"/>
    </location>
</feature>
<feature type="compositionally biased region" description="Polar residues" evidence="1">
    <location>
        <begin position="420"/>
        <end position="434"/>
    </location>
</feature>
<protein>
    <submittedName>
        <fullName evidence="2">Uncharacterized protein</fullName>
    </submittedName>
</protein>
<name>M1VFX3_CYAM1</name>
<dbReference type="OMA" id="WENWESS"/>
<feature type="compositionally biased region" description="Polar residues" evidence="1">
    <location>
        <begin position="312"/>
        <end position="326"/>
    </location>
</feature>
<gene>
    <name evidence="2" type="ORF">CYME_CMP343C</name>
</gene>
<feature type="compositionally biased region" description="Basic and acidic residues" evidence="1">
    <location>
        <begin position="387"/>
        <end position="397"/>
    </location>
</feature>
<dbReference type="KEGG" id="cme:CYME_CMP343C"/>
<dbReference type="RefSeq" id="XP_005537963.1">
    <property type="nucleotide sequence ID" value="XM_005537906.1"/>
</dbReference>
<feature type="region of interest" description="Disordered" evidence="1">
    <location>
        <begin position="72"/>
        <end position="138"/>
    </location>
</feature>
<dbReference type="AlphaFoldDB" id="M1VFX3"/>
<dbReference type="HOGENOM" id="CLU_456649_0_0_1"/>
<evidence type="ECO:0000313" key="2">
    <source>
        <dbReference type="EMBL" id="BAM81927.1"/>
    </source>
</evidence>